<dbReference type="AlphaFoldDB" id="A0AAN0M8H8"/>
<reference evidence="2" key="1">
    <citation type="submission" date="2024-04" db="EMBL/GenBank/DDBJ databases">
        <title>Phylogenomic analyses of a clade within the roseobacter group suggest taxonomic reassignments of species of the genera Aestuariivita, Citreicella, Loktanella, Nautella, Pelagibaca, Ruegeria, Thalassobius, Thiobacimonas and Tropicibacter, and the proposal o.</title>
        <authorList>
            <person name="Jeon C.O."/>
        </authorList>
    </citation>
    <scope>NUCLEOTIDE SEQUENCE [LARGE SCALE GENOMIC DNA]</scope>
    <source>
        <strain evidence="2">SS1-5</strain>
    </source>
</reference>
<sequence>MHTALQSEVANAEGLNRAQRRLLGRKSSMQDLLRRSGSTWGRKRSDYGMMPVSDELIQNRIMERFMKGQCSDAEFEATLGAWLSDPAEYSRIVYDYADKPNIIEEFFGKPTSQIEAAVAKVQGIVADLRGLNEEILKARQNLRSLGMDNRKAKSLTKQVELPDVDFQGITEKLEKVFGEGRAGHFTHYMRRVMVPDHGFKRSDVMDLFQMCYAYDCDLYRCDKAMGNMFRDFAPFDGKLVSRFGDLPDRVDELTS</sequence>
<gene>
    <name evidence="1" type="ORF">AABB31_19065</name>
</gene>
<protein>
    <submittedName>
        <fullName evidence="1">Uncharacterized protein</fullName>
    </submittedName>
</protein>
<dbReference type="KEGG" id="yrh:AABB31_19065"/>
<evidence type="ECO:0000313" key="2">
    <source>
        <dbReference type="Proteomes" id="UP001470809"/>
    </source>
</evidence>
<evidence type="ECO:0000313" key="1">
    <source>
        <dbReference type="EMBL" id="WZU67041.1"/>
    </source>
</evidence>
<dbReference type="Proteomes" id="UP001470809">
    <property type="component" value="Chromosome"/>
</dbReference>
<dbReference type="EMBL" id="CP151767">
    <property type="protein sequence ID" value="WZU67041.1"/>
    <property type="molecule type" value="Genomic_DNA"/>
</dbReference>
<reference evidence="1 2" key="2">
    <citation type="submission" date="2024-08" db="EMBL/GenBank/DDBJ databases">
        <title>Phylogenomic analyses of a clade within the roseobacter group suggest taxonomic reassignments of species of the genera Aestuariivita, Citreicella, Loktanella, Nautella, Pelagibaca, Ruegeria, Thalassobius, Thiobacimonas and Tropicibacter, and the proposal o.</title>
        <authorList>
            <person name="Jeon C.O."/>
        </authorList>
    </citation>
    <scope>NUCLEOTIDE SEQUENCE [LARGE SCALE GENOMIC DNA]</scope>
    <source>
        <strain evidence="1 2">SS1-5</strain>
    </source>
</reference>
<keyword evidence="2" id="KW-1185">Reference proteome</keyword>
<proteinExistence type="predicted"/>
<organism evidence="1 2">
    <name type="scientific">Yoonia rhodophyticola</name>
    <dbReference type="NCBI Taxonomy" id="3137370"/>
    <lineage>
        <taxon>Bacteria</taxon>
        <taxon>Pseudomonadati</taxon>
        <taxon>Pseudomonadota</taxon>
        <taxon>Alphaproteobacteria</taxon>
        <taxon>Rhodobacterales</taxon>
        <taxon>Paracoccaceae</taxon>
        <taxon>Yoonia</taxon>
    </lineage>
</organism>
<dbReference type="RefSeq" id="WP_342076354.1">
    <property type="nucleotide sequence ID" value="NZ_CP151767.2"/>
</dbReference>
<accession>A0AAN0M8H8</accession>
<name>A0AAN0M8H8_9RHOB</name>